<evidence type="ECO:0000259" key="7">
    <source>
        <dbReference type="PROSITE" id="PS50115"/>
    </source>
</evidence>
<dbReference type="OrthoDB" id="983479at2759"/>
<keyword evidence="2" id="KW-0479">Metal-binding</keyword>
<dbReference type="InterPro" id="IPR038508">
    <property type="entry name" value="ArfGAP_dom_sf"/>
</dbReference>
<dbReference type="GO" id="GO:0032012">
    <property type="term" value="P:regulation of ARF protein signal transduction"/>
    <property type="evidence" value="ECO:0007669"/>
    <property type="project" value="TreeGrafter"/>
</dbReference>
<dbReference type="FunFam" id="1.10.220.150:FF:000014">
    <property type="entry name" value="ADP-ribosylation factor GTPase-activating protein"/>
    <property type="match status" value="1"/>
</dbReference>
<keyword evidence="4" id="KW-0862">Zinc</keyword>
<evidence type="ECO:0000256" key="5">
    <source>
        <dbReference type="PROSITE-ProRule" id="PRU00288"/>
    </source>
</evidence>
<dbReference type="PRINTS" id="PR00405">
    <property type="entry name" value="REVINTRACTNG"/>
</dbReference>
<sequence>MASPRTKRCLMKLQPQYGNNKCFECGAHNPQWASVTYGIWVCLECSGRHRGLGTHLSFIRSITMDKWKDQELEKMHVGGNSKAKEFLEEQNDWSWDMDIWERYNTKAAALLRDKISTEAKGEEWSLETSSARIYQNHAIPRKSQPSATAGKSQISGGGQNWTSNGGAYQSISAEEISRQKDSFFSRVQAENATRPDNLPPSQGGRYAGFGNQAYSPSNVTSPQTPAEQATELLGSVWSSFSSMAIKVGGAAATKVLEASEVVQQRVKDGTLVDTLTNQVTRVADVTRRSMHDLTSTLAQKAGFEQIAGSDDPRAFRDDSVIGDSHALWDREAIMPKSKSAAAGWGSSSYQNEPMSDSNDSNNASAKQQQFSLHAQKGCTGSKTVEKVQEDEGDWGDWGSTDWGTDKK</sequence>
<evidence type="ECO:0000313" key="8">
    <source>
        <dbReference type="EMBL" id="OQR78252.1"/>
    </source>
</evidence>
<proteinExistence type="predicted"/>
<feature type="compositionally biased region" description="Polar residues" evidence="6">
    <location>
        <begin position="143"/>
        <end position="166"/>
    </location>
</feature>
<feature type="compositionally biased region" description="Polar residues" evidence="6">
    <location>
        <begin position="366"/>
        <end position="382"/>
    </location>
</feature>
<keyword evidence="9" id="KW-1185">Reference proteome</keyword>
<evidence type="ECO:0000256" key="6">
    <source>
        <dbReference type="SAM" id="MobiDB-lite"/>
    </source>
</evidence>
<reference evidence="8 9" key="1">
    <citation type="journal article" date="2017" name="Gigascience">
        <title>Draft genome of the honey bee ectoparasitic mite, Tropilaelaps mercedesae, is shaped by the parasitic life history.</title>
        <authorList>
            <person name="Dong X."/>
            <person name="Armstrong S.D."/>
            <person name="Xia D."/>
            <person name="Makepeace B.L."/>
            <person name="Darby A.C."/>
            <person name="Kadowaki T."/>
        </authorList>
    </citation>
    <scope>NUCLEOTIDE SEQUENCE [LARGE SCALE GENOMIC DNA]</scope>
    <source>
        <strain evidence="8">Wuxi-XJTLU</strain>
    </source>
</reference>
<dbReference type="InterPro" id="IPR001164">
    <property type="entry name" value="ArfGAP_dom"/>
</dbReference>
<dbReference type="SUPFAM" id="SSF57863">
    <property type="entry name" value="ArfGap/RecO-like zinc finger"/>
    <property type="match status" value="1"/>
</dbReference>
<organism evidence="8 9">
    <name type="scientific">Tropilaelaps mercedesae</name>
    <dbReference type="NCBI Taxonomy" id="418985"/>
    <lineage>
        <taxon>Eukaryota</taxon>
        <taxon>Metazoa</taxon>
        <taxon>Ecdysozoa</taxon>
        <taxon>Arthropoda</taxon>
        <taxon>Chelicerata</taxon>
        <taxon>Arachnida</taxon>
        <taxon>Acari</taxon>
        <taxon>Parasitiformes</taxon>
        <taxon>Mesostigmata</taxon>
        <taxon>Gamasina</taxon>
        <taxon>Dermanyssoidea</taxon>
        <taxon>Laelapidae</taxon>
        <taxon>Tropilaelaps</taxon>
    </lineage>
</organism>
<dbReference type="InParanoid" id="A0A1V9XXU4"/>
<dbReference type="SMART" id="SM00105">
    <property type="entry name" value="ArfGap"/>
    <property type="match status" value="1"/>
</dbReference>
<dbReference type="GO" id="GO:0008270">
    <property type="term" value="F:zinc ion binding"/>
    <property type="evidence" value="ECO:0007669"/>
    <property type="project" value="UniProtKB-KW"/>
</dbReference>
<dbReference type="GO" id="GO:0030100">
    <property type="term" value="P:regulation of endocytosis"/>
    <property type="evidence" value="ECO:0007669"/>
    <property type="project" value="TreeGrafter"/>
</dbReference>
<dbReference type="PROSITE" id="PS50115">
    <property type="entry name" value="ARFGAP"/>
    <property type="match status" value="1"/>
</dbReference>
<gene>
    <name evidence="8" type="ORF">BIW11_06526</name>
</gene>
<dbReference type="PANTHER" id="PTHR46395:SF1">
    <property type="entry name" value="ADP-RIBOSYLATION FACTOR GTPASE-ACTIVATING PROTEIN 1"/>
    <property type="match status" value="1"/>
</dbReference>
<evidence type="ECO:0000256" key="4">
    <source>
        <dbReference type="ARBA" id="ARBA00022833"/>
    </source>
</evidence>
<feature type="region of interest" description="Disordered" evidence="6">
    <location>
        <begin position="339"/>
        <end position="407"/>
    </location>
</feature>
<feature type="compositionally biased region" description="Low complexity" evidence="6">
    <location>
        <begin position="355"/>
        <end position="365"/>
    </location>
</feature>
<name>A0A1V9XXU4_9ACAR</name>
<dbReference type="InterPro" id="IPR037278">
    <property type="entry name" value="ARFGAP/RecO"/>
</dbReference>
<keyword evidence="3 5" id="KW-0863">Zinc-finger</keyword>
<dbReference type="Pfam" id="PF01412">
    <property type="entry name" value="ArfGap"/>
    <property type="match status" value="1"/>
</dbReference>
<evidence type="ECO:0000256" key="2">
    <source>
        <dbReference type="ARBA" id="ARBA00022723"/>
    </source>
</evidence>
<dbReference type="Proteomes" id="UP000192247">
    <property type="component" value="Unassembled WGS sequence"/>
</dbReference>
<comment type="caution">
    <text evidence="8">The sequence shown here is derived from an EMBL/GenBank/DDBJ whole genome shotgun (WGS) entry which is preliminary data.</text>
</comment>
<dbReference type="EMBL" id="MNPL01002457">
    <property type="protein sequence ID" value="OQR78252.1"/>
    <property type="molecule type" value="Genomic_DNA"/>
</dbReference>
<protein>
    <submittedName>
        <fullName evidence="8">ADP-ribosylation factor GTPase-activating protein 1-like</fullName>
    </submittedName>
</protein>
<dbReference type="Gene3D" id="1.10.220.150">
    <property type="entry name" value="Arf GTPase activating protein"/>
    <property type="match status" value="1"/>
</dbReference>
<dbReference type="FunCoup" id="A0A1V9XXU4">
    <property type="interactions" value="1870"/>
</dbReference>
<dbReference type="PANTHER" id="PTHR46395">
    <property type="entry name" value="ADP-RIBOSYLATION FACTOR GTPASE-ACTIVATING PROTEIN 1"/>
    <property type="match status" value="1"/>
</dbReference>
<keyword evidence="1" id="KW-0343">GTPase activation</keyword>
<accession>A0A1V9XXU4</accession>
<dbReference type="STRING" id="418985.A0A1V9XXU4"/>
<evidence type="ECO:0000313" key="9">
    <source>
        <dbReference type="Proteomes" id="UP000192247"/>
    </source>
</evidence>
<dbReference type="AlphaFoldDB" id="A0A1V9XXU4"/>
<feature type="compositionally biased region" description="Low complexity" evidence="6">
    <location>
        <begin position="396"/>
        <end position="407"/>
    </location>
</feature>
<dbReference type="CDD" id="cd08830">
    <property type="entry name" value="ArfGap_ArfGap1"/>
    <property type="match status" value="1"/>
</dbReference>
<dbReference type="GO" id="GO:0005096">
    <property type="term" value="F:GTPase activator activity"/>
    <property type="evidence" value="ECO:0007669"/>
    <property type="project" value="UniProtKB-KW"/>
</dbReference>
<evidence type="ECO:0000256" key="3">
    <source>
        <dbReference type="ARBA" id="ARBA00022771"/>
    </source>
</evidence>
<feature type="region of interest" description="Disordered" evidence="6">
    <location>
        <begin position="137"/>
        <end position="166"/>
    </location>
</feature>
<feature type="compositionally biased region" description="Low complexity" evidence="6">
    <location>
        <begin position="339"/>
        <end position="348"/>
    </location>
</feature>
<evidence type="ECO:0000256" key="1">
    <source>
        <dbReference type="ARBA" id="ARBA00022468"/>
    </source>
</evidence>
<dbReference type="GO" id="GO:0000139">
    <property type="term" value="C:Golgi membrane"/>
    <property type="evidence" value="ECO:0007669"/>
    <property type="project" value="TreeGrafter"/>
</dbReference>
<feature type="domain" description="Arf-GAP" evidence="7">
    <location>
        <begin position="7"/>
        <end position="90"/>
    </location>
</feature>